<dbReference type="GO" id="GO:0006694">
    <property type="term" value="P:steroid biosynthetic process"/>
    <property type="evidence" value="ECO:0007669"/>
    <property type="project" value="InterPro"/>
</dbReference>
<organism evidence="2 3">
    <name type="scientific">Candidatus Desulfatifera sulfidica</name>
    <dbReference type="NCBI Taxonomy" id="2841691"/>
    <lineage>
        <taxon>Bacteria</taxon>
        <taxon>Pseudomonadati</taxon>
        <taxon>Thermodesulfobacteriota</taxon>
        <taxon>Desulfobulbia</taxon>
        <taxon>Desulfobulbales</taxon>
        <taxon>Desulfobulbaceae</taxon>
        <taxon>Candidatus Desulfatifera</taxon>
    </lineage>
</organism>
<dbReference type="EMBL" id="JACNLK010000035">
    <property type="protein sequence ID" value="MBC8208347.1"/>
    <property type="molecule type" value="Genomic_DNA"/>
</dbReference>
<dbReference type="InterPro" id="IPR036291">
    <property type="entry name" value="NAD(P)-bd_dom_sf"/>
</dbReference>
<accession>A0A8J6N9M9</accession>
<dbReference type="GO" id="GO:0016616">
    <property type="term" value="F:oxidoreductase activity, acting on the CH-OH group of donors, NAD or NADP as acceptor"/>
    <property type="evidence" value="ECO:0007669"/>
    <property type="project" value="InterPro"/>
</dbReference>
<dbReference type="GO" id="GO:0005737">
    <property type="term" value="C:cytoplasm"/>
    <property type="evidence" value="ECO:0007669"/>
    <property type="project" value="TreeGrafter"/>
</dbReference>
<dbReference type="GO" id="GO:0004029">
    <property type="term" value="F:aldehyde dehydrogenase (NAD+) activity"/>
    <property type="evidence" value="ECO:0007669"/>
    <property type="project" value="TreeGrafter"/>
</dbReference>
<proteinExistence type="predicted"/>
<dbReference type="Gene3D" id="3.40.50.720">
    <property type="entry name" value="NAD(P)-binding Rossmann-like Domain"/>
    <property type="match status" value="1"/>
</dbReference>
<sequence>MRKVLVTGGGGFVGSTIVRQLLARDVECLVLGRNDYPSLAAEGAICLRGDIRDRAGLDHHLQGVDTVFHVAALAGIWGRWQDYEAINVQGTDNVIEACRAQGVRQLIYTSTPSVVFDRHDICEGNESLPYPHTFLCHYARSKVMAERSVLAAADDQLLTCAIRPHLVWGPGDPHLIPRLMERGRARQLVRIGRGLNMVDISYVDNVAHAHLLAADNLAGIGTAAGKAYFISQGEPVNLWDWIGILFQRLDIPPVNRSIPFPLAYMAGSALEWYYRKRKILDEPRMTRFLAMQLAHSHWFSTKRAQADLGYRPLISNEEGMDLLIRSIRLRD</sequence>
<dbReference type="InterPro" id="IPR051783">
    <property type="entry name" value="NAD(P)-dependent_oxidoreduct"/>
</dbReference>
<reference evidence="2 3" key="1">
    <citation type="submission" date="2020-08" db="EMBL/GenBank/DDBJ databases">
        <title>Bridging the membrane lipid divide: bacteria of the FCB group superphylum have the potential to synthesize archaeal ether lipids.</title>
        <authorList>
            <person name="Villanueva L."/>
            <person name="Von Meijenfeldt F.A.B."/>
            <person name="Westbye A.B."/>
            <person name="Yadav S."/>
            <person name="Hopmans E.C."/>
            <person name="Dutilh B.E."/>
            <person name="Sinninghe Damste J.S."/>
        </authorList>
    </citation>
    <scope>NUCLEOTIDE SEQUENCE [LARGE SCALE GENOMIC DNA]</scope>
    <source>
        <strain evidence="2">NIOZ-UU81</strain>
    </source>
</reference>
<dbReference type="PANTHER" id="PTHR48079">
    <property type="entry name" value="PROTEIN YEEZ"/>
    <property type="match status" value="1"/>
</dbReference>
<dbReference type="Pfam" id="PF01073">
    <property type="entry name" value="3Beta_HSD"/>
    <property type="match status" value="1"/>
</dbReference>
<dbReference type="Proteomes" id="UP000599024">
    <property type="component" value="Unassembled WGS sequence"/>
</dbReference>
<dbReference type="SUPFAM" id="SSF51735">
    <property type="entry name" value="NAD(P)-binding Rossmann-fold domains"/>
    <property type="match status" value="1"/>
</dbReference>
<evidence type="ECO:0000259" key="1">
    <source>
        <dbReference type="Pfam" id="PF01073"/>
    </source>
</evidence>
<feature type="domain" description="3-beta hydroxysteroid dehydrogenase/isomerase" evidence="1">
    <location>
        <begin position="5"/>
        <end position="256"/>
    </location>
</feature>
<dbReference type="InterPro" id="IPR002225">
    <property type="entry name" value="3Beta_OHSteriod_DH/Estase"/>
</dbReference>
<evidence type="ECO:0000313" key="3">
    <source>
        <dbReference type="Proteomes" id="UP000599024"/>
    </source>
</evidence>
<comment type="caution">
    <text evidence="2">The sequence shown here is derived from an EMBL/GenBank/DDBJ whole genome shotgun (WGS) entry which is preliminary data.</text>
</comment>
<evidence type="ECO:0000313" key="2">
    <source>
        <dbReference type="EMBL" id="MBC8208347.1"/>
    </source>
</evidence>
<gene>
    <name evidence="2" type="ORF">H8E79_04165</name>
</gene>
<dbReference type="AlphaFoldDB" id="A0A8J6N9M9"/>
<dbReference type="PANTHER" id="PTHR48079:SF6">
    <property type="entry name" value="NAD(P)-BINDING DOMAIN-CONTAINING PROTEIN-RELATED"/>
    <property type="match status" value="1"/>
</dbReference>
<protein>
    <submittedName>
        <fullName evidence="2">NAD-dependent epimerase/dehydratase family protein</fullName>
    </submittedName>
</protein>
<name>A0A8J6N9M9_9BACT</name>